<reference evidence="3 4" key="1">
    <citation type="submission" date="2016-10" db="EMBL/GenBank/DDBJ databases">
        <authorList>
            <person name="de Groot N.N."/>
        </authorList>
    </citation>
    <scope>NUCLEOTIDE SEQUENCE [LARGE SCALE GENOMIC DNA]</scope>
    <source>
        <strain evidence="3 4">LMG 23650</strain>
    </source>
</reference>
<accession>A0A1I3J4P9</accession>
<sequence>MQTMRTRAQGQDHQAAGRVAPSTGPAPEAGHATLAVAPATAPARGRVWSGIAQVALKLAYPALILGAWHWDAPRYIGCMLFVLLWLQRWIGKGSVATSLRRLTAIDWCVAGVLSVVSAAIVATNSEMLLRLYPSLVNLGLLVAFGATLVRGPSMIEKFARLRTPALSEHAVHHTRRVTQIWCGFFVLNGAFSAYTGLYWARDAWSLYNGAISYGLIGLLLVGEIAWRYLVVLPRAARSEIA</sequence>
<feature type="region of interest" description="Disordered" evidence="1">
    <location>
        <begin position="1"/>
        <end position="25"/>
    </location>
</feature>
<evidence type="ECO:0000256" key="1">
    <source>
        <dbReference type="SAM" id="MobiDB-lite"/>
    </source>
</evidence>
<feature type="transmembrane region" description="Helical" evidence="2">
    <location>
        <begin position="180"/>
        <end position="200"/>
    </location>
</feature>
<dbReference type="EMBL" id="FOQU01000003">
    <property type="protein sequence ID" value="SFI55159.1"/>
    <property type="molecule type" value="Genomic_DNA"/>
</dbReference>
<keyword evidence="2" id="KW-1133">Transmembrane helix</keyword>
<organism evidence="3 4">
    <name type="scientific">Paraburkholderia megapolitana</name>
    <dbReference type="NCBI Taxonomy" id="420953"/>
    <lineage>
        <taxon>Bacteria</taxon>
        <taxon>Pseudomonadati</taxon>
        <taxon>Pseudomonadota</taxon>
        <taxon>Betaproteobacteria</taxon>
        <taxon>Burkholderiales</taxon>
        <taxon>Burkholderiaceae</taxon>
        <taxon>Paraburkholderia</taxon>
    </lineage>
</organism>
<evidence type="ECO:0000313" key="3">
    <source>
        <dbReference type="EMBL" id="SFI55159.1"/>
    </source>
</evidence>
<name>A0A1I3J4P9_9BURK</name>
<protein>
    <submittedName>
        <fullName evidence="3">Uncharacterized membrane protein</fullName>
    </submittedName>
</protein>
<evidence type="ECO:0000256" key="2">
    <source>
        <dbReference type="SAM" id="Phobius"/>
    </source>
</evidence>
<feature type="transmembrane region" description="Helical" evidence="2">
    <location>
        <begin position="129"/>
        <end position="149"/>
    </location>
</feature>
<dbReference type="RefSeq" id="WP_245811458.1">
    <property type="nucleotide sequence ID" value="NZ_CP041745.1"/>
</dbReference>
<feature type="transmembrane region" description="Helical" evidence="2">
    <location>
        <begin position="102"/>
        <end position="123"/>
    </location>
</feature>
<keyword evidence="4" id="KW-1185">Reference proteome</keyword>
<dbReference type="AlphaFoldDB" id="A0A1I3J4P9"/>
<dbReference type="Proteomes" id="UP000199548">
    <property type="component" value="Unassembled WGS sequence"/>
</dbReference>
<evidence type="ECO:0000313" key="4">
    <source>
        <dbReference type="Proteomes" id="UP000199548"/>
    </source>
</evidence>
<keyword evidence="2" id="KW-0812">Transmembrane</keyword>
<feature type="compositionally biased region" description="Polar residues" evidence="1">
    <location>
        <begin position="1"/>
        <end position="12"/>
    </location>
</feature>
<feature type="transmembrane region" description="Helical" evidence="2">
    <location>
        <begin position="206"/>
        <end position="229"/>
    </location>
</feature>
<dbReference type="STRING" id="420953.SAMN05192543_103553"/>
<keyword evidence="2" id="KW-0472">Membrane</keyword>
<proteinExistence type="predicted"/>
<gene>
    <name evidence="3" type="ORF">SAMN05192543_103553</name>
</gene>